<feature type="domain" description="C2H2-type" evidence="8">
    <location>
        <begin position="389"/>
        <end position="416"/>
    </location>
</feature>
<dbReference type="InterPro" id="IPR050331">
    <property type="entry name" value="Zinc_finger"/>
</dbReference>
<proteinExistence type="predicted"/>
<comment type="subcellular location">
    <subcellularLocation>
        <location evidence="1">Nucleus</location>
    </subcellularLocation>
</comment>
<dbReference type="GO" id="GO:0032502">
    <property type="term" value="P:developmental process"/>
    <property type="evidence" value="ECO:0007669"/>
    <property type="project" value="UniProtKB-ARBA"/>
</dbReference>
<dbReference type="Gene3D" id="3.30.160.60">
    <property type="entry name" value="Classic Zinc Finger"/>
    <property type="match status" value="4"/>
</dbReference>
<evidence type="ECO:0000256" key="4">
    <source>
        <dbReference type="ARBA" id="ARBA00022771"/>
    </source>
</evidence>
<organism evidence="10 11">
    <name type="scientific">Oryzias melastigma</name>
    <name type="common">Marine medaka</name>
    <dbReference type="NCBI Taxonomy" id="30732"/>
    <lineage>
        <taxon>Eukaryota</taxon>
        <taxon>Metazoa</taxon>
        <taxon>Chordata</taxon>
        <taxon>Craniata</taxon>
        <taxon>Vertebrata</taxon>
        <taxon>Euteleostomi</taxon>
        <taxon>Actinopterygii</taxon>
        <taxon>Neopterygii</taxon>
        <taxon>Teleostei</taxon>
        <taxon>Neoteleostei</taxon>
        <taxon>Acanthomorphata</taxon>
        <taxon>Ovalentaria</taxon>
        <taxon>Atherinomorphae</taxon>
        <taxon>Beloniformes</taxon>
        <taxon>Adrianichthyidae</taxon>
        <taxon>Oryziinae</taxon>
        <taxon>Oryzias</taxon>
    </lineage>
</organism>
<dbReference type="PaxDb" id="30732-ENSOMEP00000019668"/>
<protein>
    <submittedName>
        <fullName evidence="9">Gastrula zinc finger protein XlCGF17.1</fullName>
    </submittedName>
    <submittedName>
        <fullName evidence="10">Zinc finger protein 329-like</fullName>
    </submittedName>
</protein>
<dbReference type="InterPro" id="IPR013087">
    <property type="entry name" value="Znf_C2H2_type"/>
</dbReference>
<evidence type="ECO:0000256" key="2">
    <source>
        <dbReference type="ARBA" id="ARBA00022723"/>
    </source>
</evidence>
<keyword evidence="11" id="KW-1185">Reference proteome</keyword>
<keyword evidence="6" id="KW-0539">Nucleus</keyword>
<keyword evidence="4 7" id="KW-0863">Zinc-finger</keyword>
<keyword evidence="5" id="KW-0862">Zinc</keyword>
<dbReference type="PROSITE" id="PS50157">
    <property type="entry name" value="ZINC_FINGER_C2H2_2"/>
    <property type="match status" value="4"/>
</dbReference>
<dbReference type="InterPro" id="IPR036236">
    <property type="entry name" value="Znf_C2H2_sf"/>
</dbReference>
<evidence type="ECO:0000256" key="7">
    <source>
        <dbReference type="PROSITE-ProRule" id="PRU00042"/>
    </source>
</evidence>
<dbReference type="PANTHER" id="PTHR16515:SF49">
    <property type="entry name" value="GASTRULA ZINC FINGER PROTEIN XLCGF49.1-LIKE-RELATED"/>
    <property type="match status" value="1"/>
</dbReference>
<accession>A0A3B3CP69</accession>
<dbReference type="GO" id="GO:0005634">
    <property type="term" value="C:nucleus"/>
    <property type="evidence" value="ECO:0007669"/>
    <property type="project" value="UniProtKB-SubCell"/>
</dbReference>
<name>A0A3B3CP69_ORYME</name>
<feature type="domain" description="C2H2-type" evidence="8">
    <location>
        <begin position="361"/>
        <end position="388"/>
    </location>
</feature>
<dbReference type="Pfam" id="PF00096">
    <property type="entry name" value="zf-C2H2"/>
    <property type="match status" value="4"/>
</dbReference>
<dbReference type="GO" id="GO:0010468">
    <property type="term" value="P:regulation of gene expression"/>
    <property type="evidence" value="ECO:0007669"/>
    <property type="project" value="TreeGrafter"/>
</dbReference>
<gene>
    <name evidence="9" type="ORF">FQA47_002054</name>
</gene>
<dbReference type="FunFam" id="3.30.160.60:FF:000765">
    <property type="entry name" value="Zinc finger 45-like"/>
    <property type="match status" value="1"/>
</dbReference>
<dbReference type="SUPFAM" id="SSF57667">
    <property type="entry name" value="beta-beta-alpha zinc fingers"/>
    <property type="match status" value="2"/>
</dbReference>
<dbReference type="PROSITE" id="PS00028">
    <property type="entry name" value="ZINC_FINGER_C2H2_1"/>
    <property type="match status" value="4"/>
</dbReference>
<keyword evidence="3" id="KW-0677">Repeat</keyword>
<evidence type="ECO:0000256" key="6">
    <source>
        <dbReference type="ARBA" id="ARBA00023242"/>
    </source>
</evidence>
<feature type="domain" description="C2H2-type" evidence="8">
    <location>
        <begin position="333"/>
        <end position="360"/>
    </location>
</feature>
<dbReference type="GeneTree" id="ENSGT01150000286958"/>
<dbReference type="FunFam" id="3.30.160.60:FF:000202">
    <property type="entry name" value="Zinc finger protein 574"/>
    <property type="match status" value="1"/>
</dbReference>
<dbReference type="PANTHER" id="PTHR16515">
    <property type="entry name" value="PR DOMAIN ZINC FINGER PROTEIN"/>
    <property type="match status" value="1"/>
</dbReference>
<evidence type="ECO:0000313" key="9">
    <source>
        <dbReference type="EMBL" id="KAF6726743.1"/>
    </source>
</evidence>
<dbReference type="AlphaFoldDB" id="A0A3B3CP69"/>
<dbReference type="GO" id="GO:0008270">
    <property type="term" value="F:zinc ion binding"/>
    <property type="evidence" value="ECO:0007669"/>
    <property type="project" value="UniProtKB-KW"/>
</dbReference>
<evidence type="ECO:0000313" key="10">
    <source>
        <dbReference type="Ensembl" id="ENSOMEP00000019668.1"/>
    </source>
</evidence>
<dbReference type="OrthoDB" id="6077919at2759"/>
<dbReference type="Ensembl" id="ENSOMET00000028963.1">
    <property type="protein sequence ID" value="ENSOMEP00000019668.1"/>
    <property type="gene ID" value="ENSOMEG00000021481.1"/>
</dbReference>
<evidence type="ECO:0000256" key="1">
    <source>
        <dbReference type="ARBA" id="ARBA00004123"/>
    </source>
</evidence>
<evidence type="ECO:0000256" key="5">
    <source>
        <dbReference type="ARBA" id="ARBA00022833"/>
    </source>
</evidence>
<keyword evidence="2" id="KW-0479">Metal-binding</keyword>
<reference evidence="10" key="1">
    <citation type="submission" date="2025-05" db="UniProtKB">
        <authorList>
            <consortium name="Ensembl"/>
        </authorList>
    </citation>
    <scope>IDENTIFICATION</scope>
</reference>
<feature type="domain" description="C2H2-type" evidence="8">
    <location>
        <begin position="305"/>
        <end position="332"/>
    </location>
</feature>
<dbReference type="STRING" id="30732.ENSOMEP00000019668"/>
<reference evidence="9" key="2">
    <citation type="journal article" name="BMC Genomics">
        <title>Long-read sequencing and de novo genome assembly of marine medaka (Oryzias melastigma).</title>
        <authorList>
            <person name="Liang P."/>
            <person name="Saqib H.S.A."/>
            <person name="Ni X."/>
            <person name="Shen Y."/>
        </authorList>
    </citation>
    <scope>NUCLEOTIDE SEQUENCE</scope>
    <source>
        <strain evidence="9">Bigg-433</strain>
    </source>
</reference>
<dbReference type="OMA" id="ANDRAPM"/>
<sequence length="420" mass="46248">MSSSSSPNMESQLLSIMNVLVRAAVAEILQLFSESTDSLRLHLTQSLRENETLRLRTKVMRSELFSLKLQTRTNRPASRCFPTRTVTPKPRNKVVVKPPVTEKPSVEVASIALQKENTDKKHCAEVDSADVILIKDEDDVGGCAPVEGQDSCGDERLPQVVAPGSQMIDSVGSSCASNKTSNLRIVSVHGGVEEHLLEKSDTLFSESELQVFSSLSDHNMVPDSLQHFPSSASEHVSGRLGQDSIDEGARRSKLERNHSTQIVSAINPALNVPIVDLNGQVEPPGHMSQFPQQQVVFSHAVNKSLDCSFCGKCFVSREELIAHRASHTGESPILCSTCGKSFVNKTTLNIHMRIHTGEKPYACVQCGKRFTQNGSLKIHLRTHSGEKPYTCNRCPASFNNPSNLRRHMITHNLMRACDMT</sequence>
<dbReference type="Proteomes" id="UP000261560">
    <property type="component" value="Unplaced"/>
</dbReference>
<evidence type="ECO:0000313" key="11">
    <source>
        <dbReference type="Proteomes" id="UP000261560"/>
    </source>
</evidence>
<dbReference type="EMBL" id="WKFB01000321">
    <property type="protein sequence ID" value="KAF6726743.1"/>
    <property type="molecule type" value="Genomic_DNA"/>
</dbReference>
<dbReference type="FunFam" id="3.30.160.60:FF:000100">
    <property type="entry name" value="Zinc finger 45-like"/>
    <property type="match status" value="1"/>
</dbReference>
<dbReference type="Proteomes" id="UP000646548">
    <property type="component" value="Unassembled WGS sequence"/>
</dbReference>
<dbReference type="SMART" id="SM00355">
    <property type="entry name" value="ZnF_C2H2"/>
    <property type="match status" value="4"/>
</dbReference>
<evidence type="ECO:0000259" key="8">
    <source>
        <dbReference type="PROSITE" id="PS50157"/>
    </source>
</evidence>
<evidence type="ECO:0000256" key="3">
    <source>
        <dbReference type="ARBA" id="ARBA00022737"/>
    </source>
</evidence>